<dbReference type="Pfam" id="PF01475">
    <property type="entry name" value="FUR"/>
    <property type="match status" value="1"/>
</dbReference>
<dbReference type="PANTHER" id="PTHR33202:SF2">
    <property type="entry name" value="FERRIC UPTAKE REGULATION PROTEIN"/>
    <property type="match status" value="1"/>
</dbReference>
<reference evidence="16 17" key="1">
    <citation type="submission" date="2016-07" db="EMBL/GenBank/DDBJ databases">
        <title>Comparative genomics of the Campylobacter concisus group.</title>
        <authorList>
            <person name="Miller W.G."/>
            <person name="Yee E."/>
            <person name="Chapman M.H."/>
            <person name="Huynh S."/>
            <person name="Bono J.L."/>
            <person name="On S.L.W."/>
            <person name="StLeger J."/>
            <person name="Foster G."/>
            <person name="Parker C.T."/>
        </authorList>
    </citation>
    <scope>NUCLEOTIDE SEQUENCE [LARGE SCALE GENOMIC DNA]</scope>
    <source>
        <strain evidence="16 17">ATCC 33238</strain>
    </source>
</reference>
<feature type="binding site" evidence="15">
    <location>
        <position position="93"/>
    </location>
    <ligand>
        <name>Fe cation</name>
        <dbReference type="ChEBI" id="CHEBI:24875"/>
    </ligand>
</feature>
<evidence type="ECO:0000256" key="1">
    <source>
        <dbReference type="ARBA" id="ARBA00002997"/>
    </source>
</evidence>
<feature type="binding site" evidence="15">
    <location>
        <position position="114"/>
    </location>
    <ligand>
        <name>Fe cation</name>
        <dbReference type="ChEBI" id="CHEBI:24875"/>
    </ligand>
</feature>
<feature type="binding site" evidence="14">
    <location>
        <position position="99"/>
    </location>
    <ligand>
        <name>Zn(2+)</name>
        <dbReference type="ChEBI" id="CHEBI:29105"/>
    </ligand>
</feature>
<dbReference type="GO" id="GO:0003700">
    <property type="term" value="F:DNA-binding transcription factor activity"/>
    <property type="evidence" value="ECO:0007669"/>
    <property type="project" value="InterPro"/>
</dbReference>
<keyword evidence="11" id="KW-0805">Transcription regulation</keyword>
<evidence type="ECO:0000256" key="6">
    <source>
        <dbReference type="ARBA" id="ARBA00022490"/>
    </source>
</evidence>
<evidence type="ECO:0000256" key="13">
    <source>
        <dbReference type="ARBA" id="ARBA00023163"/>
    </source>
</evidence>
<keyword evidence="13" id="KW-0804">Transcription</keyword>
<name>A0A6G5QM73_CAMRE</name>
<comment type="subunit">
    <text evidence="4">Homodimer.</text>
</comment>
<dbReference type="RefSeq" id="WP_002945363.1">
    <property type="nucleotide sequence ID" value="NZ_CP012543.1"/>
</dbReference>
<evidence type="ECO:0000256" key="15">
    <source>
        <dbReference type="PIRSR" id="PIRSR602481-2"/>
    </source>
</evidence>
<evidence type="ECO:0000256" key="10">
    <source>
        <dbReference type="ARBA" id="ARBA00023004"/>
    </source>
</evidence>
<keyword evidence="6" id="KW-0963">Cytoplasm</keyword>
<dbReference type="Proteomes" id="UP000502377">
    <property type="component" value="Chromosome"/>
</dbReference>
<dbReference type="Gene3D" id="1.10.10.10">
    <property type="entry name" value="Winged helix-like DNA-binding domain superfamily/Winged helix DNA-binding domain"/>
    <property type="match status" value="1"/>
</dbReference>
<evidence type="ECO:0000256" key="5">
    <source>
        <dbReference type="ARBA" id="ARBA00020910"/>
    </source>
</evidence>
<dbReference type="AlphaFoldDB" id="A0A6G5QM73"/>
<dbReference type="GO" id="GO:0000976">
    <property type="term" value="F:transcription cis-regulatory region binding"/>
    <property type="evidence" value="ECO:0007669"/>
    <property type="project" value="TreeGrafter"/>
</dbReference>
<comment type="function">
    <text evidence="1">Acts as a global negative controlling element, employing Fe(2+) as a cofactor to bind the operator of the repressed genes.</text>
</comment>
<feature type="binding site" evidence="15">
    <location>
        <position position="95"/>
    </location>
    <ligand>
        <name>Fe cation</name>
        <dbReference type="ChEBI" id="CHEBI:24875"/>
    </ligand>
</feature>
<dbReference type="PANTHER" id="PTHR33202">
    <property type="entry name" value="ZINC UPTAKE REGULATION PROTEIN"/>
    <property type="match status" value="1"/>
</dbReference>
<dbReference type="KEGG" id="crx:CRECT_1107"/>
<dbReference type="GO" id="GO:0008270">
    <property type="term" value="F:zinc ion binding"/>
    <property type="evidence" value="ECO:0007669"/>
    <property type="project" value="TreeGrafter"/>
</dbReference>
<evidence type="ECO:0000256" key="12">
    <source>
        <dbReference type="ARBA" id="ARBA00023125"/>
    </source>
</evidence>
<dbReference type="CDD" id="cd07153">
    <property type="entry name" value="Fur_like"/>
    <property type="match status" value="1"/>
</dbReference>
<evidence type="ECO:0000313" key="16">
    <source>
        <dbReference type="EMBL" id="QCD46770.1"/>
    </source>
</evidence>
<evidence type="ECO:0000313" key="17">
    <source>
        <dbReference type="Proteomes" id="UP000502377"/>
    </source>
</evidence>
<feature type="binding site" evidence="14">
    <location>
        <position position="142"/>
    </location>
    <ligand>
        <name>Zn(2+)</name>
        <dbReference type="ChEBI" id="CHEBI:29105"/>
    </ligand>
</feature>
<keyword evidence="12" id="KW-0238">DNA-binding</keyword>
<dbReference type="GO" id="GO:0005829">
    <property type="term" value="C:cytosol"/>
    <property type="evidence" value="ECO:0007669"/>
    <property type="project" value="TreeGrafter"/>
</dbReference>
<dbReference type="InterPro" id="IPR036390">
    <property type="entry name" value="WH_DNA-bd_sf"/>
</dbReference>
<dbReference type="GO" id="GO:1900376">
    <property type="term" value="P:regulation of secondary metabolite biosynthetic process"/>
    <property type="evidence" value="ECO:0007669"/>
    <property type="project" value="TreeGrafter"/>
</dbReference>
<dbReference type="InterPro" id="IPR036388">
    <property type="entry name" value="WH-like_DNA-bd_sf"/>
</dbReference>
<dbReference type="GO" id="GO:0045892">
    <property type="term" value="P:negative regulation of DNA-templated transcription"/>
    <property type="evidence" value="ECO:0007669"/>
    <property type="project" value="TreeGrafter"/>
</dbReference>
<feature type="binding site" evidence="14">
    <location>
        <position position="139"/>
    </location>
    <ligand>
        <name>Zn(2+)</name>
        <dbReference type="ChEBI" id="CHEBI:29105"/>
    </ligand>
</feature>
<feature type="binding site" evidence="15">
    <location>
        <position position="131"/>
    </location>
    <ligand>
        <name>Fe cation</name>
        <dbReference type="ChEBI" id="CHEBI:24875"/>
    </ligand>
</feature>
<keyword evidence="9 14" id="KW-0862">Zinc</keyword>
<proteinExistence type="inferred from homology"/>
<comment type="subcellular location">
    <subcellularLocation>
        <location evidence="2">Cytoplasm</location>
    </subcellularLocation>
</comment>
<organism evidence="16 17">
    <name type="scientific">Campylobacter rectus</name>
    <name type="common">Wolinella recta</name>
    <dbReference type="NCBI Taxonomy" id="203"/>
    <lineage>
        <taxon>Bacteria</taxon>
        <taxon>Pseudomonadati</taxon>
        <taxon>Campylobacterota</taxon>
        <taxon>Epsilonproteobacteria</taxon>
        <taxon>Campylobacterales</taxon>
        <taxon>Campylobacteraceae</taxon>
        <taxon>Campylobacter</taxon>
    </lineage>
</organism>
<dbReference type="Gene3D" id="3.30.1490.190">
    <property type="match status" value="1"/>
</dbReference>
<feature type="binding site" evidence="14">
    <location>
        <position position="102"/>
    </location>
    <ligand>
        <name>Zn(2+)</name>
        <dbReference type="ChEBI" id="CHEBI:29105"/>
    </ligand>
</feature>
<keyword evidence="10 15" id="KW-0408">Iron</keyword>
<evidence type="ECO:0000256" key="9">
    <source>
        <dbReference type="ARBA" id="ARBA00022833"/>
    </source>
</evidence>
<accession>A0A6G5QM73</accession>
<comment type="cofactor">
    <cofactor evidence="15">
        <name>Mn(2+)</name>
        <dbReference type="ChEBI" id="CHEBI:29035"/>
    </cofactor>
    <cofactor evidence="15">
        <name>Fe(2+)</name>
        <dbReference type="ChEBI" id="CHEBI:29033"/>
    </cofactor>
    <text evidence="15">Binds 1 Mn(2+) or Fe(2+) ion per subunit.</text>
</comment>
<protein>
    <recommendedName>
        <fullName evidence="5">Ferric uptake regulation protein</fullName>
    </recommendedName>
</protein>
<evidence type="ECO:0000256" key="2">
    <source>
        <dbReference type="ARBA" id="ARBA00004496"/>
    </source>
</evidence>
<dbReference type="InterPro" id="IPR043135">
    <property type="entry name" value="Fur_C"/>
</dbReference>
<gene>
    <name evidence="16" type="ORF">CRECT_1107</name>
</gene>
<comment type="similarity">
    <text evidence="3">Belongs to the Fur family.</text>
</comment>
<dbReference type="EMBL" id="CP012543">
    <property type="protein sequence ID" value="QCD46770.1"/>
    <property type="molecule type" value="Genomic_DNA"/>
</dbReference>
<evidence type="ECO:0000256" key="4">
    <source>
        <dbReference type="ARBA" id="ARBA00011738"/>
    </source>
</evidence>
<dbReference type="InterPro" id="IPR002481">
    <property type="entry name" value="FUR"/>
</dbReference>
<evidence type="ECO:0000256" key="7">
    <source>
        <dbReference type="ARBA" id="ARBA00022491"/>
    </source>
</evidence>
<evidence type="ECO:0000256" key="8">
    <source>
        <dbReference type="ARBA" id="ARBA00022723"/>
    </source>
</evidence>
<comment type="cofactor">
    <cofactor evidence="14">
        <name>Zn(2+)</name>
        <dbReference type="ChEBI" id="CHEBI:29105"/>
    </cofactor>
    <text evidence="14">Binds 1 zinc ion per subunit.</text>
</comment>
<sequence>MHTFDKFYMKFLELLRDYGYKNSAAKEQILKILFSSDEHLSASEIRDKIKSEFKRNVSLTAIYRFLNFLQDFGLVLSIEESGINKFELNLKSHHDHLICIKCGMTESFFDKYIEEKQEQICKNSGFKLEGHTMILYGICPKCQNK</sequence>
<dbReference type="SUPFAM" id="SSF46785">
    <property type="entry name" value="Winged helix' DNA-binding domain"/>
    <property type="match status" value="1"/>
</dbReference>
<keyword evidence="8 14" id="KW-0479">Metal-binding</keyword>
<evidence type="ECO:0000256" key="3">
    <source>
        <dbReference type="ARBA" id="ARBA00007957"/>
    </source>
</evidence>
<evidence type="ECO:0000256" key="11">
    <source>
        <dbReference type="ARBA" id="ARBA00023015"/>
    </source>
</evidence>
<evidence type="ECO:0000256" key="14">
    <source>
        <dbReference type="PIRSR" id="PIRSR602481-1"/>
    </source>
</evidence>
<keyword evidence="7" id="KW-0678">Repressor</keyword>